<name>A0A744IJ05_SALER</name>
<reference evidence="1" key="2">
    <citation type="submission" date="2020-02" db="EMBL/GenBank/DDBJ databases">
        <authorList>
            <consortium name="NCBI Pathogen Detection Project"/>
        </authorList>
    </citation>
    <scope>NUCLEOTIDE SEQUENCE</scope>
    <source>
        <strain evidence="1">MA.CK_97/00002312</strain>
    </source>
</reference>
<accession>A0A744IJ05</accession>
<reference evidence="1" key="1">
    <citation type="journal article" date="2018" name="Genome Biol.">
        <title>SKESA: strategic k-mer extension for scrupulous assemblies.</title>
        <authorList>
            <person name="Souvorov A."/>
            <person name="Agarwala R."/>
            <person name="Lipman D.J."/>
        </authorList>
    </citation>
    <scope>NUCLEOTIDE SEQUENCE</scope>
    <source>
        <strain evidence="1">MA.CK_97/00002312</strain>
    </source>
</reference>
<dbReference type="AlphaFoldDB" id="A0A744IJ05"/>
<proteinExistence type="predicted"/>
<organism evidence="1">
    <name type="scientific">Salmonella enterica</name>
    <name type="common">Salmonella choleraesuis</name>
    <dbReference type="NCBI Taxonomy" id="28901"/>
    <lineage>
        <taxon>Bacteria</taxon>
        <taxon>Pseudomonadati</taxon>
        <taxon>Pseudomonadota</taxon>
        <taxon>Gammaproteobacteria</taxon>
        <taxon>Enterobacterales</taxon>
        <taxon>Enterobacteriaceae</taxon>
        <taxon>Salmonella</taxon>
    </lineage>
</organism>
<sequence length="131" mass="14973">MMMPVVMTLLCFTVGVLLSVVAFQRREYRRLRRDADGIVVRYVKIAERYESLVRDITEPHGGVLSGLEDVNRLSTCLPCLPDKERATAQVAINCLEQWLRLLLCPVADRYHLSAEDKQRWLGDGVGLEVRE</sequence>
<protein>
    <submittedName>
        <fullName evidence="1">Uncharacterized protein</fullName>
    </submittedName>
</protein>
<gene>
    <name evidence="1" type="ORF">G9F00_004325</name>
</gene>
<comment type="caution">
    <text evidence="1">The sequence shown here is derived from an EMBL/GenBank/DDBJ whole genome shotgun (WGS) entry which is preliminary data.</text>
</comment>
<evidence type="ECO:0000313" key="1">
    <source>
        <dbReference type="EMBL" id="HAF2502459.1"/>
    </source>
</evidence>
<dbReference type="EMBL" id="DAAUQT010000017">
    <property type="protein sequence ID" value="HAF2502459.1"/>
    <property type="molecule type" value="Genomic_DNA"/>
</dbReference>